<feature type="transmembrane region" description="Helical" evidence="7">
    <location>
        <begin position="542"/>
        <end position="560"/>
    </location>
</feature>
<dbReference type="PANTHER" id="PTHR24064">
    <property type="entry name" value="SOLUTE CARRIER FAMILY 22 MEMBER"/>
    <property type="match status" value="1"/>
</dbReference>
<name>A0A921YKD5_MANSE</name>
<feature type="domain" description="Major facilitator superfamily (MFS) profile" evidence="8">
    <location>
        <begin position="139"/>
        <end position="566"/>
    </location>
</feature>
<dbReference type="PROSITE" id="PS50850">
    <property type="entry name" value="MFS"/>
    <property type="match status" value="1"/>
</dbReference>
<feature type="transmembrane region" description="Helical" evidence="7">
    <location>
        <begin position="391"/>
        <end position="412"/>
    </location>
</feature>
<keyword evidence="3 7" id="KW-1133">Transmembrane helix</keyword>
<dbReference type="Pfam" id="PF00083">
    <property type="entry name" value="Sugar_tr"/>
    <property type="match status" value="1"/>
</dbReference>
<protein>
    <recommendedName>
        <fullName evidence="8">Major facilitator superfamily (MFS) profile domain-containing protein</fullName>
    </recommendedName>
</protein>
<dbReference type="GO" id="GO:0016020">
    <property type="term" value="C:membrane"/>
    <property type="evidence" value="ECO:0007669"/>
    <property type="project" value="UniProtKB-SubCell"/>
</dbReference>
<evidence type="ECO:0000259" key="8">
    <source>
        <dbReference type="PROSITE" id="PS50850"/>
    </source>
</evidence>
<evidence type="ECO:0000256" key="2">
    <source>
        <dbReference type="ARBA" id="ARBA00022692"/>
    </source>
</evidence>
<dbReference type="Proteomes" id="UP000791440">
    <property type="component" value="Unassembled WGS sequence"/>
</dbReference>
<evidence type="ECO:0000256" key="3">
    <source>
        <dbReference type="ARBA" id="ARBA00022989"/>
    </source>
</evidence>
<keyword evidence="5" id="KW-0175">Coiled coil</keyword>
<evidence type="ECO:0000256" key="6">
    <source>
        <dbReference type="SAM" id="MobiDB-lite"/>
    </source>
</evidence>
<evidence type="ECO:0000256" key="5">
    <source>
        <dbReference type="SAM" id="Coils"/>
    </source>
</evidence>
<evidence type="ECO:0000313" key="9">
    <source>
        <dbReference type="EMBL" id="KAG6440876.1"/>
    </source>
</evidence>
<feature type="transmembrane region" description="Helical" evidence="7">
    <location>
        <begin position="453"/>
        <end position="471"/>
    </location>
</feature>
<gene>
    <name evidence="9" type="ORF">O3G_MSEX001517</name>
</gene>
<feature type="transmembrane region" description="Helical" evidence="7">
    <location>
        <begin position="238"/>
        <end position="260"/>
    </location>
</feature>
<evidence type="ECO:0000256" key="7">
    <source>
        <dbReference type="SAM" id="Phobius"/>
    </source>
</evidence>
<dbReference type="PROSITE" id="PS00216">
    <property type="entry name" value="SUGAR_TRANSPORT_1"/>
    <property type="match status" value="1"/>
</dbReference>
<feature type="transmembrane region" description="Helical" evidence="7">
    <location>
        <begin position="424"/>
        <end position="446"/>
    </location>
</feature>
<comment type="caution">
    <text evidence="9">The sequence shown here is derived from an EMBL/GenBank/DDBJ whole genome shotgun (WGS) entry which is preliminary data.</text>
</comment>
<comment type="subcellular location">
    <subcellularLocation>
        <location evidence="1">Membrane</location>
        <topology evidence="1">Multi-pass membrane protein</topology>
    </subcellularLocation>
</comment>
<dbReference type="InterPro" id="IPR020846">
    <property type="entry name" value="MFS_dom"/>
</dbReference>
<evidence type="ECO:0000313" key="10">
    <source>
        <dbReference type="Proteomes" id="UP000791440"/>
    </source>
</evidence>
<reference evidence="9" key="2">
    <citation type="submission" date="2020-12" db="EMBL/GenBank/DDBJ databases">
        <authorList>
            <person name="Kanost M."/>
        </authorList>
    </citation>
    <scope>NUCLEOTIDE SEQUENCE</scope>
</reference>
<feature type="transmembrane region" description="Helical" evidence="7">
    <location>
        <begin position="300"/>
        <end position="318"/>
    </location>
</feature>
<feature type="transmembrane region" description="Helical" evidence="7">
    <location>
        <begin position="272"/>
        <end position="294"/>
    </location>
</feature>
<evidence type="ECO:0000256" key="1">
    <source>
        <dbReference type="ARBA" id="ARBA00004141"/>
    </source>
</evidence>
<sequence length="590" mass="66062">MEDNEARAACLIPLQTYDSATVERRSSSDHHAMESKTEPLSQDPETPRTKVDLDTILVEELGQFGRFQLRTLCLTMIAVVFSAFHAEYVFTTARINTRCLIPECEDQSTAVYSPDWILNAVPATTSGFDNCNRYNNRTTYVNTTDSCPANLFDTNTVISCRQYVYENQLTVVYDYDLACDEWRRTLIGFVRTFGTLAALPITGYISDRWGRRFALALNAFNTSWVGLARYWAGTYLGFTISQFVEAMLGGGVFSCTFILVQELVGPKYRTIAGAILTTGFAVGQVFMGFIAWGVPAWRPLTLVLYIPQLITIIYFWLVPESVRWLMSKGRYAESEAILKNVARINGKVLSDKSLEALRHTAEEEKKRQEAEKEIKKNEPWLIVLVFRHKRILLRCMVSPVWWVTTTLVYYGLTINAVNMSGNQYINYVAVAAAEIPGFWLAVLLIGRIGRKPVLIGGYWMCAACQIGYIFMPDGMYAVSLTVYVIGKIAIATVVTSIYMYTTEIYPTRYRHNLFAFSSMIGRIGSIVAPLTPAIGASTIEELPFILFAGFALVSGALVFLTPETMGTKLPDTMEEASAIGLEKKLASNTH</sequence>
<feature type="transmembrane region" description="Helical" evidence="7">
    <location>
        <begin position="513"/>
        <end position="536"/>
    </location>
</feature>
<dbReference type="AlphaFoldDB" id="A0A921YKD5"/>
<feature type="compositionally biased region" description="Basic and acidic residues" evidence="6">
    <location>
        <begin position="21"/>
        <end position="37"/>
    </location>
</feature>
<feature type="coiled-coil region" evidence="5">
    <location>
        <begin position="351"/>
        <end position="378"/>
    </location>
</feature>
<feature type="transmembrane region" description="Helical" evidence="7">
    <location>
        <begin position="477"/>
        <end position="501"/>
    </location>
</feature>
<feature type="region of interest" description="Disordered" evidence="6">
    <location>
        <begin position="20"/>
        <end position="48"/>
    </location>
</feature>
<dbReference type="InterPro" id="IPR005828">
    <property type="entry name" value="MFS_sugar_transport-like"/>
</dbReference>
<organism evidence="9 10">
    <name type="scientific">Manduca sexta</name>
    <name type="common">Tobacco hawkmoth</name>
    <name type="synonym">Tobacco hornworm</name>
    <dbReference type="NCBI Taxonomy" id="7130"/>
    <lineage>
        <taxon>Eukaryota</taxon>
        <taxon>Metazoa</taxon>
        <taxon>Ecdysozoa</taxon>
        <taxon>Arthropoda</taxon>
        <taxon>Hexapoda</taxon>
        <taxon>Insecta</taxon>
        <taxon>Pterygota</taxon>
        <taxon>Neoptera</taxon>
        <taxon>Endopterygota</taxon>
        <taxon>Lepidoptera</taxon>
        <taxon>Glossata</taxon>
        <taxon>Ditrysia</taxon>
        <taxon>Bombycoidea</taxon>
        <taxon>Sphingidae</taxon>
        <taxon>Sphinginae</taxon>
        <taxon>Sphingini</taxon>
        <taxon>Manduca</taxon>
    </lineage>
</organism>
<evidence type="ECO:0000256" key="4">
    <source>
        <dbReference type="ARBA" id="ARBA00023136"/>
    </source>
</evidence>
<keyword evidence="4 7" id="KW-0472">Membrane</keyword>
<dbReference type="GO" id="GO:0022857">
    <property type="term" value="F:transmembrane transporter activity"/>
    <property type="evidence" value="ECO:0007669"/>
    <property type="project" value="InterPro"/>
</dbReference>
<accession>A0A921YKD5</accession>
<dbReference type="EMBL" id="JH668282">
    <property type="protein sequence ID" value="KAG6440876.1"/>
    <property type="molecule type" value="Genomic_DNA"/>
</dbReference>
<reference evidence="9" key="1">
    <citation type="journal article" date="2016" name="Insect Biochem. Mol. Biol.">
        <title>Multifaceted biological insights from a draft genome sequence of the tobacco hornworm moth, Manduca sexta.</title>
        <authorList>
            <person name="Kanost M.R."/>
            <person name="Arrese E.L."/>
            <person name="Cao X."/>
            <person name="Chen Y.R."/>
            <person name="Chellapilla S."/>
            <person name="Goldsmith M.R."/>
            <person name="Grosse-Wilde E."/>
            <person name="Heckel D.G."/>
            <person name="Herndon N."/>
            <person name="Jiang H."/>
            <person name="Papanicolaou A."/>
            <person name="Qu J."/>
            <person name="Soulages J.L."/>
            <person name="Vogel H."/>
            <person name="Walters J."/>
            <person name="Waterhouse R.M."/>
            <person name="Ahn S.J."/>
            <person name="Almeida F.C."/>
            <person name="An C."/>
            <person name="Aqrawi P."/>
            <person name="Bretschneider A."/>
            <person name="Bryant W.B."/>
            <person name="Bucks S."/>
            <person name="Chao H."/>
            <person name="Chevignon G."/>
            <person name="Christen J.M."/>
            <person name="Clarke D.F."/>
            <person name="Dittmer N.T."/>
            <person name="Ferguson L.C.F."/>
            <person name="Garavelou S."/>
            <person name="Gordon K.H.J."/>
            <person name="Gunaratna R.T."/>
            <person name="Han Y."/>
            <person name="Hauser F."/>
            <person name="He Y."/>
            <person name="Heidel-Fischer H."/>
            <person name="Hirsh A."/>
            <person name="Hu Y."/>
            <person name="Jiang H."/>
            <person name="Kalra D."/>
            <person name="Klinner C."/>
            <person name="Konig C."/>
            <person name="Kovar C."/>
            <person name="Kroll A.R."/>
            <person name="Kuwar S.S."/>
            <person name="Lee S.L."/>
            <person name="Lehman R."/>
            <person name="Li K."/>
            <person name="Li Z."/>
            <person name="Liang H."/>
            <person name="Lovelace S."/>
            <person name="Lu Z."/>
            <person name="Mansfield J.H."/>
            <person name="McCulloch K.J."/>
            <person name="Mathew T."/>
            <person name="Morton B."/>
            <person name="Muzny D.M."/>
            <person name="Neunemann D."/>
            <person name="Ongeri F."/>
            <person name="Pauchet Y."/>
            <person name="Pu L.L."/>
            <person name="Pyrousis I."/>
            <person name="Rao X.J."/>
            <person name="Redding A."/>
            <person name="Roesel C."/>
            <person name="Sanchez-Gracia A."/>
            <person name="Schaack S."/>
            <person name="Shukla A."/>
            <person name="Tetreau G."/>
            <person name="Wang Y."/>
            <person name="Xiong G.H."/>
            <person name="Traut W."/>
            <person name="Walsh T.K."/>
            <person name="Worley K.C."/>
            <person name="Wu D."/>
            <person name="Wu W."/>
            <person name="Wu Y.Q."/>
            <person name="Zhang X."/>
            <person name="Zou Z."/>
            <person name="Zucker H."/>
            <person name="Briscoe A.D."/>
            <person name="Burmester T."/>
            <person name="Clem R.J."/>
            <person name="Feyereisen R."/>
            <person name="Grimmelikhuijzen C.J.P."/>
            <person name="Hamodrakas S.J."/>
            <person name="Hansson B.S."/>
            <person name="Huguet E."/>
            <person name="Jermiin L.S."/>
            <person name="Lan Q."/>
            <person name="Lehman H.K."/>
            <person name="Lorenzen M."/>
            <person name="Merzendorfer H."/>
            <person name="Michalopoulos I."/>
            <person name="Morton D.B."/>
            <person name="Muthukrishnan S."/>
            <person name="Oakeshott J.G."/>
            <person name="Palmer W."/>
            <person name="Park Y."/>
            <person name="Passarelli A.L."/>
            <person name="Rozas J."/>
            <person name="Schwartz L.M."/>
            <person name="Smith W."/>
            <person name="Southgate A."/>
            <person name="Vilcinskas A."/>
            <person name="Vogt R."/>
            <person name="Wang P."/>
            <person name="Werren J."/>
            <person name="Yu X.Q."/>
            <person name="Zhou J.J."/>
            <person name="Brown S.J."/>
            <person name="Scherer S.E."/>
            <person name="Richards S."/>
            <person name="Blissard G.W."/>
        </authorList>
    </citation>
    <scope>NUCLEOTIDE SEQUENCE</scope>
</reference>
<dbReference type="InterPro" id="IPR005829">
    <property type="entry name" value="Sugar_transporter_CS"/>
</dbReference>
<keyword evidence="2 7" id="KW-0812">Transmembrane</keyword>
<proteinExistence type="predicted"/>
<keyword evidence="10" id="KW-1185">Reference proteome</keyword>